<sequence>MSDSSGSPIQPHERYRSAMVEVKQRLRAIDRVLGAKKPRTLTADLDNEFMWLQVRKIVELVTFGGVMADEARYAALRAEAKDNPNYRRDWKVGQILKRLAEITPHYLPRPLGDMLLLKDGTKHFEAGKEKETVERFVQIYELAGEHLHVSNPFDEEAAANQQLMLAQSRARLEVEVRYLKDVLWTHVKIGLAFEPGKDDIRVPANPETAWIVLLGLAGNDEVRMALANAMPD</sequence>
<gene>
    <name evidence="1" type="ORF">EXJ73_17085</name>
</gene>
<proteinExistence type="predicted"/>
<comment type="caution">
    <text evidence="1">The sequence shown here is derived from an EMBL/GenBank/DDBJ whole genome shotgun (WGS) entry which is preliminary data.</text>
</comment>
<dbReference type="AlphaFoldDB" id="A0A9X4R5B0"/>
<dbReference type="Proteomes" id="UP001152766">
    <property type="component" value="Unassembled WGS sequence"/>
</dbReference>
<dbReference type="RefSeq" id="WP_268153624.1">
    <property type="nucleotide sequence ID" value="NZ_JAPPUW010000025.1"/>
</dbReference>
<accession>A0A9X4R5B0</accession>
<evidence type="ECO:0000313" key="1">
    <source>
        <dbReference type="EMBL" id="MDG0864177.1"/>
    </source>
</evidence>
<evidence type="ECO:0000313" key="2">
    <source>
        <dbReference type="Proteomes" id="UP001152766"/>
    </source>
</evidence>
<organism evidence="1 2">
    <name type="scientific">Pelomonas aquatica</name>
    <dbReference type="NCBI Taxonomy" id="431058"/>
    <lineage>
        <taxon>Bacteria</taxon>
        <taxon>Pseudomonadati</taxon>
        <taxon>Pseudomonadota</taxon>
        <taxon>Betaproteobacteria</taxon>
        <taxon>Burkholderiales</taxon>
        <taxon>Sphaerotilaceae</taxon>
        <taxon>Roseateles</taxon>
    </lineage>
</organism>
<dbReference type="EMBL" id="SGUG01000028">
    <property type="protein sequence ID" value="MDG0864177.1"/>
    <property type="molecule type" value="Genomic_DNA"/>
</dbReference>
<name>A0A9X4R5B0_9BURK</name>
<keyword evidence="2" id="KW-1185">Reference proteome</keyword>
<protein>
    <submittedName>
        <fullName evidence="1">Uncharacterized protein</fullName>
    </submittedName>
</protein>
<reference evidence="1" key="1">
    <citation type="submission" date="2019-02" db="EMBL/GenBank/DDBJ databases">
        <title>Draft genome of the type strain Pelomonas aquatica CCUG 52575T.</title>
        <authorList>
            <person name="Gomila M."/>
            <person name="Lalucat J."/>
        </authorList>
    </citation>
    <scope>NUCLEOTIDE SEQUENCE</scope>
    <source>
        <strain evidence="1">CCUG 52575</strain>
    </source>
</reference>